<evidence type="ECO:0000313" key="2">
    <source>
        <dbReference type="Proteomes" id="UP001497623"/>
    </source>
</evidence>
<dbReference type="EMBL" id="CAXKWB010001517">
    <property type="protein sequence ID" value="CAL4064633.1"/>
    <property type="molecule type" value="Genomic_DNA"/>
</dbReference>
<evidence type="ECO:0000313" key="1">
    <source>
        <dbReference type="EMBL" id="CAL4064633.1"/>
    </source>
</evidence>
<dbReference type="Proteomes" id="UP001497623">
    <property type="component" value="Unassembled WGS sequence"/>
</dbReference>
<sequence length="110" mass="12696">MCLLVMRLPPQKCCPLEVSRETAQGQSWELTPPTIRLTMRFPHVSGRVTGAGVVVVLDSPKTSSLQNHQNRLYELNENCEFANPRLKNIIQIINIFSIFLTFRYFTFNRL</sequence>
<reference evidence="1 2" key="1">
    <citation type="submission" date="2024-05" db="EMBL/GenBank/DDBJ databases">
        <authorList>
            <person name="Wallberg A."/>
        </authorList>
    </citation>
    <scope>NUCLEOTIDE SEQUENCE [LARGE SCALE GENOMIC DNA]</scope>
</reference>
<name>A0AAV2PVZ8_MEGNR</name>
<dbReference type="AlphaFoldDB" id="A0AAV2PVZ8"/>
<gene>
    <name evidence="1" type="ORF">MNOR_LOCUS4180</name>
</gene>
<keyword evidence="2" id="KW-1185">Reference proteome</keyword>
<protein>
    <submittedName>
        <fullName evidence="1">Uncharacterized protein</fullName>
    </submittedName>
</protein>
<organism evidence="1 2">
    <name type="scientific">Meganyctiphanes norvegica</name>
    <name type="common">Northern krill</name>
    <name type="synonym">Thysanopoda norvegica</name>
    <dbReference type="NCBI Taxonomy" id="48144"/>
    <lineage>
        <taxon>Eukaryota</taxon>
        <taxon>Metazoa</taxon>
        <taxon>Ecdysozoa</taxon>
        <taxon>Arthropoda</taxon>
        <taxon>Crustacea</taxon>
        <taxon>Multicrustacea</taxon>
        <taxon>Malacostraca</taxon>
        <taxon>Eumalacostraca</taxon>
        <taxon>Eucarida</taxon>
        <taxon>Euphausiacea</taxon>
        <taxon>Euphausiidae</taxon>
        <taxon>Meganyctiphanes</taxon>
    </lineage>
</organism>
<comment type="caution">
    <text evidence="1">The sequence shown here is derived from an EMBL/GenBank/DDBJ whole genome shotgun (WGS) entry which is preliminary data.</text>
</comment>
<proteinExistence type="predicted"/>
<accession>A0AAV2PVZ8</accession>